<dbReference type="GO" id="GO:0005524">
    <property type="term" value="F:ATP binding"/>
    <property type="evidence" value="ECO:0007669"/>
    <property type="project" value="UniProtKB-KW"/>
</dbReference>
<dbReference type="SMART" id="SM00382">
    <property type="entry name" value="AAA"/>
    <property type="match status" value="1"/>
</dbReference>
<gene>
    <name evidence="11" type="primary">znuC</name>
    <name evidence="11" type="ORF">IC63_02505</name>
</gene>
<dbReference type="PANTHER" id="PTHR42734">
    <property type="entry name" value="METAL TRANSPORT SYSTEM ATP-BINDING PROTEIN TM_0124-RELATED"/>
    <property type="match status" value="1"/>
</dbReference>
<evidence type="ECO:0000259" key="10">
    <source>
        <dbReference type="PROSITE" id="PS50893"/>
    </source>
</evidence>
<keyword evidence="5" id="KW-0067">ATP-binding</keyword>
<dbReference type="InterPro" id="IPR017871">
    <property type="entry name" value="ABC_transporter-like_CS"/>
</dbReference>
<dbReference type="GO" id="GO:0006829">
    <property type="term" value="P:zinc ion transport"/>
    <property type="evidence" value="ECO:0007669"/>
    <property type="project" value="UniProtKB-KW"/>
</dbReference>
<accession>A0A099FEC1</accession>
<dbReference type="SUPFAM" id="SSF52540">
    <property type="entry name" value="P-loop containing nucleoside triphosphate hydrolases"/>
    <property type="match status" value="1"/>
</dbReference>
<evidence type="ECO:0000256" key="5">
    <source>
        <dbReference type="ARBA" id="ARBA00022840"/>
    </source>
</evidence>
<dbReference type="InterPro" id="IPR003439">
    <property type="entry name" value="ABC_transporter-like_ATP-bd"/>
</dbReference>
<dbReference type="STRING" id="690417.IC63_02505"/>
<keyword evidence="1" id="KW-0813">Transport</keyword>
<evidence type="ECO:0000256" key="6">
    <source>
        <dbReference type="ARBA" id="ARBA00022906"/>
    </source>
</evidence>
<evidence type="ECO:0000256" key="3">
    <source>
        <dbReference type="ARBA" id="ARBA00022741"/>
    </source>
</evidence>
<keyword evidence="7" id="KW-1278">Translocase</keyword>
<keyword evidence="6" id="KW-0864">Zinc transport</keyword>
<evidence type="ECO:0000256" key="2">
    <source>
        <dbReference type="ARBA" id="ARBA00022475"/>
    </source>
</evidence>
<dbReference type="AlphaFoldDB" id="A0A099FEC1"/>
<dbReference type="PROSITE" id="PS50893">
    <property type="entry name" value="ABC_TRANSPORTER_2"/>
    <property type="match status" value="1"/>
</dbReference>
<dbReference type="InterPro" id="IPR050153">
    <property type="entry name" value="Metal_Ion_Import_ABC"/>
</dbReference>
<evidence type="ECO:0000313" key="12">
    <source>
        <dbReference type="Proteomes" id="UP000029917"/>
    </source>
</evidence>
<evidence type="ECO:0000256" key="4">
    <source>
        <dbReference type="ARBA" id="ARBA00022833"/>
    </source>
</evidence>
<reference evidence="11 12" key="2">
    <citation type="submission" date="2014-10" db="EMBL/GenBank/DDBJ databases">
        <title>Paracoccus sanguinis sp. nov., isolated from clinical specimens of New York State patients.</title>
        <authorList>
            <person name="Mingle L.A."/>
            <person name="Cole J.A."/>
            <person name="Lapierre P."/>
            <person name="Musser K.A."/>
        </authorList>
    </citation>
    <scope>NUCLEOTIDE SEQUENCE [LARGE SCALE GENOMIC DNA]</scope>
    <source>
        <strain evidence="11 12">HAMBI 3106</strain>
    </source>
</reference>
<dbReference type="Pfam" id="PF00005">
    <property type="entry name" value="ABC_tran"/>
    <property type="match status" value="1"/>
</dbReference>
<dbReference type="Gene3D" id="3.40.50.300">
    <property type="entry name" value="P-loop containing nucleotide triphosphate hydrolases"/>
    <property type="match status" value="1"/>
</dbReference>
<keyword evidence="2" id="KW-1003">Cell membrane</keyword>
<name>A0A099FEC1_9RHOB</name>
<dbReference type="GO" id="GO:0016887">
    <property type="term" value="F:ATP hydrolysis activity"/>
    <property type="evidence" value="ECO:0007669"/>
    <property type="project" value="InterPro"/>
</dbReference>
<organism evidence="11 12">
    <name type="scientific">Paracoccus sphaerophysae</name>
    <dbReference type="NCBI Taxonomy" id="690417"/>
    <lineage>
        <taxon>Bacteria</taxon>
        <taxon>Pseudomonadati</taxon>
        <taxon>Pseudomonadota</taxon>
        <taxon>Alphaproteobacteria</taxon>
        <taxon>Rhodobacterales</taxon>
        <taxon>Paracoccaceae</taxon>
        <taxon>Paracoccus</taxon>
    </lineage>
</organism>
<keyword evidence="8" id="KW-0406">Ion transport</keyword>
<keyword evidence="12" id="KW-1185">Reference proteome</keyword>
<comment type="caution">
    <text evidence="11">The sequence shown here is derived from an EMBL/GenBank/DDBJ whole genome shotgun (WGS) entry which is preliminary data.</text>
</comment>
<dbReference type="GO" id="GO:0010043">
    <property type="term" value="P:response to zinc ion"/>
    <property type="evidence" value="ECO:0007669"/>
    <property type="project" value="TreeGrafter"/>
</dbReference>
<protein>
    <submittedName>
        <fullName evidence="11">Zinc ABC transporter ATPase</fullName>
    </submittedName>
</protein>
<dbReference type="InterPro" id="IPR003593">
    <property type="entry name" value="AAA+_ATPase"/>
</dbReference>
<keyword evidence="3" id="KW-0547">Nucleotide-binding</keyword>
<feature type="domain" description="ABC transporter" evidence="10">
    <location>
        <begin position="6"/>
        <end position="221"/>
    </location>
</feature>
<evidence type="ECO:0000256" key="8">
    <source>
        <dbReference type="ARBA" id="ARBA00023065"/>
    </source>
</evidence>
<evidence type="ECO:0000256" key="9">
    <source>
        <dbReference type="ARBA" id="ARBA00023136"/>
    </source>
</evidence>
<dbReference type="PANTHER" id="PTHR42734:SF9">
    <property type="entry name" value="ZINC IMPORT ATP-BINDING PROTEIN ZNUC"/>
    <property type="match status" value="1"/>
</dbReference>
<dbReference type="PROSITE" id="PS00211">
    <property type="entry name" value="ABC_TRANSPORTER_1"/>
    <property type="match status" value="1"/>
</dbReference>
<keyword evidence="4" id="KW-0862">Zinc</keyword>
<keyword evidence="9" id="KW-0472">Membrane</keyword>
<evidence type="ECO:0000313" key="11">
    <source>
        <dbReference type="EMBL" id="KGJ09115.1"/>
    </source>
</evidence>
<reference evidence="11 12" key="1">
    <citation type="submission" date="2014-09" db="EMBL/GenBank/DDBJ databases">
        <authorList>
            <person name="McGinnis J.M."/>
            <person name="Wolfgang W.J."/>
        </authorList>
    </citation>
    <scope>NUCLEOTIDE SEQUENCE [LARGE SCALE GENOMIC DNA]</scope>
    <source>
        <strain evidence="11 12">HAMBI 3106</strain>
    </source>
</reference>
<proteinExistence type="predicted"/>
<sequence>MSAPLIELDNVAVTLGGHAVLRDIDMTVRQGEIVTVVGPNGSGKTTLMRLIIGALAPSAGRITRAAGLRLAYVPQRLAIDPSLPITAGRFMNLPHRRDPGRVAAALTRAGLGGLGSRPVSALSGGQLQRLLLARAMLSEPDLLILDEGAAGLDQPGVAAYYARVEQLRAETGCAVLMVSHDLQVVMRASDHVICLNGHICCEGTPENVSGSAAYRGLFGGGEGALALYRHHHDHVHADGTPCAGHDHGEDAA</sequence>
<dbReference type="EMBL" id="JRKS01000004">
    <property type="protein sequence ID" value="KGJ09115.1"/>
    <property type="molecule type" value="Genomic_DNA"/>
</dbReference>
<evidence type="ECO:0000256" key="1">
    <source>
        <dbReference type="ARBA" id="ARBA00022448"/>
    </source>
</evidence>
<dbReference type="Proteomes" id="UP000029917">
    <property type="component" value="Unassembled WGS sequence"/>
</dbReference>
<dbReference type="InterPro" id="IPR027417">
    <property type="entry name" value="P-loop_NTPase"/>
</dbReference>
<evidence type="ECO:0000256" key="7">
    <source>
        <dbReference type="ARBA" id="ARBA00022967"/>
    </source>
</evidence>